<evidence type="ECO:0000313" key="2">
    <source>
        <dbReference type="EMBL" id="MBW0491876.1"/>
    </source>
</evidence>
<proteinExistence type="predicted"/>
<feature type="compositionally biased region" description="Basic residues" evidence="1">
    <location>
        <begin position="89"/>
        <end position="99"/>
    </location>
</feature>
<reference evidence="2" key="1">
    <citation type="submission" date="2021-03" db="EMBL/GenBank/DDBJ databases">
        <title>Draft genome sequence of rust myrtle Austropuccinia psidii MF-1, a brazilian biotype.</title>
        <authorList>
            <person name="Quecine M.C."/>
            <person name="Pachon D.M.R."/>
            <person name="Bonatelli M.L."/>
            <person name="Correr F.H."/>
            <person name="Franceschini L.M."/>
            <person name="Leite T.F."/>
            <person name="Margarido G.R.A."/>
            <person name="Almeida C.A."/>
            <person name="Ferrarezi J.A."/>
            <person name="Labate C.A."/>
        </authorList>
    </citation>
    <scope>NUCLEOTIDE SEQUENCE</scope>
    <source>
        <strain evidence="2">MF-1</strain>
    </source>
</reference>
<protein>
    <submittedName>
        <fullName evidence="2">Uncharacterized protein</fullName>
    </submittedName>
</protein>
<feature type="region of interest" description="Disordered" evidence="1">
    <location>
        <begin position="60"/>
        <end position="101"/>
    </location>
</feature>
<keyword evidence="3" id="KW-1185">Reference proteome</keyword>
<sequence>MSQRKQYYTVYKDKDWEMLPQIHQGVMNSWHILKRFLKEDKIVKYYNGWNTLLLKPQRKMRGEWNNKNKEAKVASTRRLQANQPPQEGKKKKRKARKKPYFPSYRIPRIQKHAMQNVFNIARVLMELNNREEQRMRQSYFQKEIALSPYVLNTL</sequence>
<evidence type="ECO:0000313" key="3">
    <source>
        <dbReference type="Proteomes" id="UP000765509"/>
    </source>
</evidence>
<evidence type="ECO:0000256" key="1">
    <source>
        <dbReference type="SAM" id="MobiDB-lite"/>
    </source>
</evidence>
<gene>
    <name evidence="2" type="ORF">O181_031591</name>
</gene>
<dbReference type="AlphaFoldDB" id="A0A9Q3H5C3"/>
<name>A0A9Q3H5C3_9BASI</name>
<feature type="compositionally biased region" description="Basic and acidic residues" evidence="1">
    <location>
        <begin position="60"/>
        <end position="72"/>
    </location>
</feature>
<dbReference type="Proteomes" id="UP000765509">
    <property type="component" value="Unassembled WGS sequence"/>
</dbReference>
<accession>A0A9Q3H5C3</accession>
<organism evidence="2 3">
    <name type="scientific">Austropuccinia psidii MF-1</name>
    <dbReference type="NCBI Taxonomy" id="1389203"/>
    <lineage>
        <taxon>Eukaryota</taxon>
        <taxon>Fungi</taxon>
        <taxon>Dikarya</taxon>
        <taxon>Basidiomycota</taxon>
        <taxon>Pucciniomycotina</taxon>
        <taxon>Pucciniomycetes</taxon>
        <taxon>Pucciniales</taxon>
        <taxon>Sphaerophragmiaceae</taxon>
        <taxon>Austropuccinia</taxon>
    </lineage>
</organism>
<comment type="caution">
    <text evidence="2">The sequence shown here is derived from an EMBL/GenBank/DDBJ whole genome shotgun (WGS) entry which is preliminary data.</text>
</comment>
<dbReference type="EMBL" id="AVOT02011302">
    <property type="protein sequence ID" value="MBW0491876.1"/>
    <property type="molecule type" value="Genomic_DNA"/>
</dbReference>